<evidence type="ECO:0000313" key="6">
    <source>
        <dbReference type="EMBL" id="MDI2591147.1"/>
    </source>
</evidence>
<evidence type="ECO:0000313" key="7">
    <source>
        <dbReference type="Proteomes" id="UP001159100"/>
    </source>
</evidence>
<dbReference type="InterPro" id="IPR003439">
    <property type="entry name" value="ABC_transporter-like_ATP-bd"/>
</dbReference>
<dbReference type="Pfam" id="PF00005">
    <property type="entry name" value="ABC_tran"/>
    <property type="match status" value="1"/>
</dbReference>
<dbReference type="Proteomes" id="UP001159100">
    <property type="component" value="Unassembled WGS sequence"/>
</dbReference>
<dbReference type="GO" id="GO:0005524">
    <property type="term" value="F:ATP binding"/>
    <property type="evidence" value="ECO:0007669"/>
    <property type="project" value="UniProtKB-KW"/>
</dbReference>
<feature type="region of interest" description="Disordered" evidence="4">
    <location>
        <begin position="27"/>
        <end position="49"/>
    </location>
</feature>
<dbReference type="InterPro" id="IPR003593">
    <property type="entry name" value="AAA+_ATPase"/>
</dbReference>
<evidence type="ECO:0000256" key="2">
    <source>
        <dbReference type="ARBA" id="ARBA00022741"/>
    </source>
</evidence>
<protein>
    <submittedName>
        <fullName evidence="6">Metal ABC transporter ATP-binding protein</fullName>
    </submittedName>
</protein>
<dbReference type="InterPro" id="IPR027417">
    <property type="entry name" value="P-loop_NTPase"/>
</dbReference>
<evidence type="ECO:0000256" key="3">
    <source>
        <dbReference type="ARBA" id="ARBA00022840"/>
    </source>
</evidence>
<dbReference type="Gene3D" id="3.40.50.300">
    <property type="entry name" value="P-loop containing nucleotide triphosphate hydrolases"/>
    <property type="match status" value="1"/>
</dbReference>
<dbReference type="PROSITE" id="PS00211">
    <property type="entry name" value="ABC_TRANSPORTER_1"/>
    <property type="match status" value="1"/>
</dbReference>
<comment type="caution">
    <text evidence="6">The sequence shown here is derived from an EMBL/GenBank/DDBJ whole genome shotgun (WGS) entry which is preliminary data.</text>
</comment>
<dbReference type="SUPFAM" id="SSF52540">
    <property type="entry name" value="P-loop containing nucleoside triphosphate hydrolases"/>
    <property type="match status" value="1"/>
</dbReference>
<evidence type="ECO:0000259" key="5">
    <source>
        <dbReference type="PROSITE" id="PS50893"/>
    </source>
</evidence>
<reference evidence="6 7" key="1">
    <citation type="submission" date="2023-02" db="EMBL/GenBank/DDBJ databases">
        <title>Pseudomonas chrutzelriedensis sp. nov., a potently antifungal strain isolated from moss.</title>
        <authorList>
            <person name="Schnyder A."/>
            <person name="Kalawong R."/>
            <person name="Eberl L."/>
            <person name="Agnoli K."/>
        </authorList>
    </citation>
    <scope>NUCLEOTIDE SEQUENCE [LARGE SCALE GENOMIC DNA]</scope>
    <source>
        <strain evidence="6 7">681</strain>
    </source>
</reference>
<proteinExistence type="predicted"/>
<feature type="domain" description="ABC transporter" evidence="5">
    <location>
        <begin position="59"/>
        <end position="286"/>
    </location>
</feature>
<dbReference type="RefSeq" id="WP_282315406.1">
    <property type="nucleotide sequence ID" value="NZ_JARBWL010000001.1"/>
</dbReference>
<dbReference type="InterPro" id="IPR017871">
    <property type="entry name" value="ABC_transporter-like_CS"/>
</dbReference>
<dbReference type="PANTHER" id="PTHR42734:SF7">
    <property type="entry name" value="ATP-BINDING COMPONENT OF ABC TRANSPORTER-RELATED"/>
    <property type="match status" value="1"/>
</dbReference>
<keyword evidence="1" id="KW-0813">Transport</keyword>
<organism evidence="6 7">
    <name type="scientific">Pseudomonas fungipugnans</name>
    <dbReference type="NCBI Taxonomy" id="3024217"/>
    <lineage>
        <taxon>Bacteria</taxon>
        <taxon>Pseudomonadati</taxon>
        <taxon>Pseudomonadota</taxon>
        <taxon>Gammaproteobacteria</taxon>
        <taxon>Pseudomonadales</taxon>
        <taxon>Pseudomonadaceae</taxon>
        <taxon>Pseudomonas</taxon>
    </lineage>
</organism>
<gene>
    <name evidence="6" type="ORF">POF45_06850</name>
</gene>
<dbReference type="EMBL" id="JARBWL010000001">
    <property type="protein sequence ID" value="MDI2591147.1"/>
    <property type="molecule type" value="Genomic_DNA"/>
</dbReference>
<keyword evidence="2" id="KW-0547">Nucleotide-binding</keyword>
<name>A0ABT6QJT7_9PSED</name>
<dbReference type="PROSITE" id="PS50893">
    <property type="entry name" value="ABC_TRANSPORTER_2"/>
    <property type="match status" value="1"/>
</dbReference>
<accession>A0ABT6QJT7</accession>
<dbReference type="PANTHER" id="PTHR42734">
    <property type="entry name" value="METAL TRANSPORT SYSTEM ATP-BINDING PROTEIN TM_0124-RELATED"/>
    <property type="match status" value="1"/>
</dbReference>
<feature type="region of interest" description="Disordered" evidence="4">
    <location>
        <begin position="1"/>
        <end position="20"/>
    </location>
</feature>
<evidence type="ECO:0000256" key="1">
    <source>
        <dbReference type="ARBA" id="ARBA00022448"/>
    </source>
</evidence>
<keyword evidence="3 6" id="KW-0067">ATP-binding</keyword>
<evidence type="ECO:0000256" key="4">
    <source>
        <dbReference type="SAM" id="MobiDB-lite"/>
    </source>
</evidence>
<dbReference type="SMART" id="SM00382">
    <property type="entry name" value="AAA"/>
    <property type="match status" value="1"/>
</dbReference>
<keyword evidence="7" id="KW-1185">Reference proteome</keyword>
<sequence length="290" mass="30909">MTVKESISAQNTDSMNPQSNVGASLLAKASRQSTSSLHGTPLSRAGSLPQGALSAGPALEFASISLTLGRTTILDNVTFSVQPGSVHALVGPNGGGKSSLIKTLLGQMPHQGHLSLQWPGAPGTIGYVPQALEFDRGLPMTVDDFMAAMCQRRPAFLGLSKHYAAAIGEALERVGMQDKRKRRMGALSGGERQRVLLAQGLIPAPQLLVLDEPMSALDEAGIQVFERLLGDWRRSGITVLWIEHDLEAVGRLADRVTGLNRRVLFDAAPQQALTPERLLTLFSTHPRGAA</sequence>
<dbReference type="InterPro" id="IPR050153">
    <property type="entry name" value="Metal_Ion_Import_ABC"/>
</dbReference>